<gene>
    <name evidence="4" type="primary">ntpF</name>
    <name evidence="4" type="ORF">NO1_0530</name>
</gene>
<comment type="similarity">
    <text evidence="1">Belongs to the V-ATPase F subunit family.</text>
</comment>
<evidence type="ECO:0000313" key="5">
    <source>
        <dbReference type="Proteomes" id="UP000269352"/>
    </source>
</evidence>
<evidence type="ECO:0000256" key="3">
    <source>
        <dbReference type="ARBA" id="ARBA00023065"/>
    </source>
</evidence>
<accession>A0A388TAE5</accession>
<keyword evidence="3" id="KW-0406">Ion transport</keyword>
<evidence type="ECO:0000256" key="2">
    <source>
        <dbReference type="ARBA" id="ARBA00022448"/>
    </source>
</evidence>
<keyword evidence="5" id="KW-1185">Reference proteome</keyword>
<dbReference type="GO" id="GO:0046961">
    <property type="term" value="F:proton-transporting ATPase activity, rotational mechanism"/>
    <property type="evidence" value="ECO:0007669"/>
    <property type="project" value="InterPro"/>
</dbReference>
<dbReference type="Gene3D" id="3.40.50.10580">
    <property type="entry name" value="ATPase, V1 complex, subunit F"/>
    <property type="match status" value="1"/>
</dbReference>
<dbReference type="Pfam" id="PF01990">
    <property type="entry name" value="ATP-synt_F"/>
    <property type="match status" value="1"/>
</dbReference>
<evidence type="ECO:0000313" key="4">
    <source>
        <dbReference type="EMBL" id="GBR73085.1"/>
    </source>
</evidence>
<keyword evidence="2" id="KW-0813">Transport</keyword>
<dbReference type="Proteomes" id="UP000269352">
    <property type="component" value="Unassembled WGS sequence"/>
</dbReference>
<reference evidence="4 5" key="1">
    <citation type="journal article" date="2019" name="ISME J.">
        <title>Genome analyses of uncultured TG2/ZB3 bacteria in 'Margulisbacteria' specifically attached to ectosymbiotic spirochetes of protists in the termite gut.</title>
        <authorList>
            <person name="Utami Y.D."/>
            <person name="Kuwahara H."/>
            <person name="Igai K."/>
            <person name="Murakami T."/>
            <person name="Sugaya K."/>
            <person name="Morikawa T."/>
            <person name="Nagura Y."/>
            <person name="Yuki M."/>
            <person name="Deevong P."/>
            <person name="Inoue T."/>
            <person name="Kihara K."/>
            <person name="Lo N."/>
            <person name="Yamada A."/>
            <person name="Ohkuma M."/>
            <person name="Hongoh Y."/>
        </authorList>
    </citation>
    <scope>NUCLEOTIDE SEQUENCE [LARGE SCALE GENOMIC DNA]</scope>
    <source>
        <strain evidence="4">NkOx7-01</strain>
    </source>
</reference>
<dbReference type="SUPFAM" id="SSF159468">
    <property type="entry name" value="AtpF-like"/>
    <property type="match status" value="1"/>
</dbReference>
<dbReference type="AlphaFoldDB" id="A0A388TAE5"/>
<proteinExistence type="inferred from homology"/>
<dbReference type="InterPro" id="IPR008218">
    <property type="entry name" value="ATPase_V1-cplx_f_g_su"/>
</dbReference>
<evidence type="ECO:0000256" key="1">
    <source>
        <dbReference type="ARBA" id="ARBA00010148"/>
    </source>
</evidence>
<protein>
    <submittedName>
        <fullName evidence="4">Vacuolar type H+-transporting ATPase subunit F</fullName>
    </submittedName>
</protein>
<dbReference type="EMBL" id="BGZN01000006">
    <property type="protein sequence ID" value="GBR73085.1"/>
    <property type="molecule type" value="Genomic_DNA"/>
</dbReference>
<dbReference type="InterPro" id="IPR036906">
    <property type="entry name" value="ATPase_V1_fsu_sf"/>
</dbReference>
<comment type="caution">
    <text evidence="4">The sequence shown here is derived from an EMBL/GenBank/DDBJ whole genome shotgun (WGS) entry which is preliminary data.</text>
</comment>
<sequence>MSREKVALLGPAETVKPFSALGVNCFELEDADKARDLLAELAGDETTGLILLAEKLADALLPEIEKIKRRTLPAVFILPEYKTKTNLGLRRLENTLARAVGRAV</sequence>
<organism evidence="4 5">
    <name type="scientific">Termititenax aidoneus</name>
    <dbReference type="NCBI Taxonomy" id="2218524"/>
    <lineage>
        <taxon>Bacteria</taxon>
        <taxon>Bacillati</taxon>
        <taxon>Candidatus Margulisiibacteriota</taxon>
        <taxon>Candidatus Termititenacia</taxon>
        <taxon>Candidatus Termititenacales</taxon>
        <taxon>Candidatus Termititenacaceae</taxon>
        <taxon>Candidatus Termititenax</taxon>
    </lineage>
</organism>
<name>A0A388TAE5_TERA1</name>